<dbReference type="Proteomes" id="UP000002051">
    <property type="component" value="Chromosome 4"/>
</dbReference>
<dbReference type="PaxDb" id="3880-AES86548"/>
<dbReference type="AlphaFoldDB" id="G7JGV5"/>
<protein>
    <submittedName>
        <fullName evidence="1 2">Uncharacterized protein</fullName>
    </submittedName>
</protein>
<name>G7JGV5_MEDTR</name>
<proteinExistence type="predicted"/>
<keyword evidence="3" id="KW-1185">Reference proteome</keyword>
<organism evidence="1 3">
    <name type="scientific">Medicago truncatula</name>
    <name type="common">Barrel medic</name>
    <name type="synonym">Medicago tribuloides</name>
    <dbReference type="NCBI Taxonomy" id="3880"/>
    <lineage>
        <taxon>Eukaryota</taxon>
        <taxon>Viridiplantae</taxon>
        <taxon>Streptophyta</taxon>
        <taxon>Embryophyta</taxon>
        <taxon>Tracheophyta</taxon>
        <taxon>Spermatophyta</taxon>
        <taxon>Magnoliopsida</taxon>
        <taxon>eudicotyledons</taxon>
        <taxon>Gunneridae</taxon>
        <taxon>Pentapetalae</taxon>
        <taxon>rosids</taxon>
        <taxon>fabids</taxon>
        <taxon>Fabales</taxon>
        <taxon>Fabaceae</taxon>
        <taxon>Papilionoideae</taxon>
        <taxon>50 kb inversion clade</taxon>
        <taxon>NPAAA clade</taxon>
        <taxon>Hologalegina</taxon>
        <taxon>IRL clade</taxon>
        <taxon>Trifolieae</taxon>
        <taxon>Medicago</taxon>
    </lineage>
</organism>
<dbReference type="HOGENOM" id="CLU_1899297_0_0_1"/>
<evidence type="ECO:0000313" key="2">
    <source>
        <dbReference type="EnsemblPlants" id="AES86548"/>
    </source>
</evidence>
<reference evidence="1 3" key="1">
    <citation type="journal article" date="2011" name="Nature">
        <title>The Medicago genome provides insight into the evolution of rhizobial symbioses.</title>
        <authorList>
            <person name="Young N.D."/>
            <person name="Debelle F."/>
            <person name="Oldroyd G.E."/>
            <person name="Geurts R."/>
            <person name="Cannon S.B."/>
            <person name="Udvardi M.K."/>
            <person name="Benedito V.A."/>
            <person name="Mayer K.F."/>
            <person name="Gouzy J."/>
            <person name="Schoof H."/>
            <person name="Van de Peer Y."/>
            <person name="Proost S."/>
            <person name="Cook D.R."/>
            <person name="Meyers B.C."/>
            <person name="Spannagl M."/>
            <person name="Cheung F."/>
            <person name="De Mita S."/>
            <person name="Krishnakumar V."/>
            <person name="Gundlach H."/>
            <person name="Zhou S."/>
            <person name="Mudge J."/>
            <person name="Bharti A.K."/>
            <person name="Murray J.D."/>
            <person name="Naoumkina M.A."/>
            <person name="Rosen B."/>
            <person name="Silverstein K.A."/>
            <person name="Tang H."/>
            <person name="Rombauts S."/>
            <person name="Zhao P.X."/>
            <person name="Zhou P."/>
            <person name="Barbe V."/>
            <person name="Bardou P."/>
            <person name="Bechner M."/>
            <person name="Bellec A."/>
            <person name="Berger A."/>
            <person name="Berges H."/>
            <person name="Bidwell S."/>
            <person name="Bisseling T."/>
            <person name="Choisne N."/>
            <person name="Couloux A."/>
            <person name="Denny R."/>
            <person name="Deshpande S."/>
            <person name="Dai X."/>
            <person name="Doyle J.J."/>
            <person name="Dudez A.M."/>
            <person name="Farmer A.D."/>
            <person name="Fouteau S."/>
            <person name="Franken C."/>
            <person name="Gibelin C."/>
            <person name="Gish J."/>
            <person name="Goldstein S."/>
            <person name="Gonzalez A.J."/>
            <person name="Green P.J."/>
            <person name="Hallab A."/>
            <person name="Hartog M."/>
            <person name="Hua A."/>
            <person name="Humphray S.J."/>
            <person name="Jeong D.H."/>
            <person name="Jing Y."/>
            <person name="Jocker A."/>
            <person name="Kenton S.M."/>
            <person name="Kim D.J."/>
            <person name="Klee K."/>
            <person name="Lai H."/>
            <person name="Lang C."/>
            <person name="Lin S."/>
            <person name="Macmil S.L."/>
            <person name="Magdelenat G."/>
            <person name="Matthews L."/>
            <person name="McCorrison J."/>
            <person name="Monaghan E.L."/>
            <person name="Mun J.H."/>
            <person name="Najar F.Z."/>
            <person name="Nicholson C."/>
            <person name="Noirot C."/>
            <person name="O'Bleness M."/>
            <person name="Paule C.R."/>
            <person name="Poulain J."/>
            <person name="Prion F."/>
            <person name="Qin B."/>
            <person name="Qu C."/>
            <person name="Retzel E.F."/>
            <person name="Riddle C."/>
            <person name="Sallet E."/>
            <person name="Samain S."/>
            <person name="Samson N."/>
            <person name="Sanders I."/>
            <person name="Saurat O."/>
            <person name="Scarpelli C."/>
            <person name="Schiex T."/>
            <person name="Segurens B."/>
            <person name="Severin A.J."/>
            <person name="Sherrier D.J."/>
            <person name="Shi R."/>
            <person name="Sims S."/>
            <person name="Singer S.R."/>
            <person name="Sinharoy S."/>
            <person name="Sterck L."/>
            <person name="Viollet A."/>
            <person name="Wang B.B."/>
            <person name="Wang K."/>
            <person name="Wang M."/>
            <person name="Wang X."/>
            <person name="Warfsmann J."/>
            <person name="Weissenbach J."/>
            <person name="White D.D."/>
            <person name="White J.D."/>
            <person name="Wiley G.B."/>
            <person name="Wincker P."/>
            <person name="Xing Y."/>
            <person name="Yang L."/>
            <person name="Yao Z."/>
            <person name="Ying F."/>
            <person name="Zhai J."/>
            <person name="Zhou L."/>
            <person name="Zuber A."/>
            <person name="Denarie J."/>
            <person name="Dixon R.A."/>
            <person name="May G.D."/>
            <person name="Schwartz D.C."/>
            <person name="Rogers J."/>
            <person name="Quetier F."/>
            <person name="Town C.D."/>
            <person name="Roe B.A."/>
        </authorList>
    </citation>
    <scope>NUCLEOTIDE SEQUENCE [LARGE SCALE GENOMIC DNA]</scope>
    <source>
        <strain evidence="1">A17</strain>
        <strain evidence="2 3">cv. Jemalong A17</strain>
    </source>
</reference>
<reference evidence="1 3" key="2">
    <citation type="journal article" date="2014" name="BMC Genomics">
        <title>An improved genome release (version Mt4.0) for the model legume Medicago truncatula.</title>
        <authorList>
            <person name="Tang H."/>
            <person name="Krishnakumar V."/>
            <person name="Bidwell S."/>
            <person name="Rosen B."/>
            <person name="Chan A."/>
            <person name="Zhou S."/>
            <person name="Gentzbittel L."/>
            <person name="Childs K.L."/>
            <person name="Yandell M."/>
            <person name="Gundlach H."/>
            <person name="Mayer K.F."/>
            <person name="Schwartz D.C."/>
            <person name="Town C.D."/>
        </authorList>
    </citation>
    <scope>GENOME REANNOTATION</scope>
    <source>
        <strain evidence="2 3">cv. Jemalong A17</strain>
    </source>
</reference>
<dbReference type="STRING" id="3880.G7JGV5"/>
<gene>
    <name evidence="1" type="ordered locus">MTR_4g009900</name>
</gene>
<sequence>MAALIHQHILSLRLEKDETRLSGVCSSFSSGGSQTDFFKIEDRNSLPNDFSGDSQDIWASNYALERSIAIVRAAVQWLSYRLGIISNALEVNCRLQWWYTSKAHFARVLLERILLPIERDVIDSINKDSGVDYF</sequence>
<evidence type="ECO:0000313" key="3">
    <source>
        <dbReference type="Proteomes" id="UP000002051"/>
    </source>
</evidence>
<dbReference type="EMBL" id="CM001220">
    <property type="protein sequence ID" value="AES86548.1"/>
    <property type="molecule type" value="Genomic_DNA"/>
</dbReference>
<evidence type="ECO:0000313" key="1">
    <source>
        <dbReference type="EMBL" id="AES86548.1"/>
    </source>
</evidence>
<reference evidence="2" key="3">
    <citation type="submission" date="2015-04" db="UniProtKB">
        <authorList>
            <consortium name="EnsemblPlants"/>
        </authorList>
    </citation>
    <scope>IDENTIFICATION</scope>
    <source>
        <strain evidence="2">cv. Jemalong A17</strain>
    </source>
</reference>
<dbReference type="EnsemblPlants" id="AES86548">
    <property type="protein sequence ID" value="AES86548"/>
    <property type="gene ID" value="MTR_4g009900"/>
</dbReference>
<accession>G7JGV5</accession>